<dbReference type="SUPFAM" id="SSF48239">
    <property type="entry name" value="Terpenoid cyclases/Protein prenyltransferases"/>
    <property type="match status" value="1"/>
</dbReference>
<name>A0A3F2XWY7_DEKBR</name>
<dbReference type="InterPro" id="IPR008930">
    <property type="entry name" value="Terpenoid_cyclase/PrenylTrfase"/>
</dbReference>
<evidence type="ECO:0000256" key="7">
    <source>
        <dbReference type="ARBA" id="ARBA00022737"/>
    </source>
</evidence>
<evidence type="ECO:0000313" key="11">
    <source>
        <dbReference type="EMBL" id="KAF6010155.1"/>
    </source>
</evidence>
<dbReference type="AlphaFoldDB" id="A0A3F2XWY7"/>
<evidence type="ECO:0000256" key="8">
    <source>
        <dbReference type="ARBA" id="ARBA00022833"/>
    </source>
</evidence>
<evidence type="ECO:0000256" key="6">
    <source>
        <dbReference type="ARBA" id="ARBA00022723"/>
    </source>
</evidence>
<keyword evidence="8 9" id="KW-0862">Zinc</keyword>
<evidence type="ECO:0000256" key="3">
    <source>
        <dbReference type="ARBA" id="ARBA00015798"/>
    </source>
</evidence>
<dbReference type="PANTHER" id="PTHR11774">
    <property type="entry name" value="GERANYLGERANYL TRANSFERASE TYPE BETA SUBUNIT"/>
    <property type="match status" value="1"/>
</dbReference>
<keyword evidence="5 9" id="KW-0808">Transferase</keyword>
<feature type="domain" description="Prenyltransferase alpha-alpha toroid" evidence="10">
    <location>
        <begin position="81"/>
        <end position="428"/>
    </location>
</feature>
<reference evidence="11 14" key="2">
    <citation type="journal article" date="2020" name="Appl. Microbiol. Biotechnol.">
        <title>Targeted gene deletion in Brettanomyces bruxellensis with an expression-free CRISPR-Cas9 system.</title>
        <authorList>
            <person name="Varela C."/>
            <person name="Bartel C."/>
            <person name="Onetto C."/>
            <person name="Borneman A."/>
        </authorList>
    </citation>
    <scope>NUCLEOTIDE SEQUENCE [LARGE SCALE GENOMIC DNA]</scope>
    <source>
        <strain evidence="11 14">AWRI1613</strain>
    </source>
</reference>
<dbReference type="PANTHER" id="PTHR11774:SF6">
    <property type="entry name" value="PROTEIN FARNESYLTRANSFERASE SUBUNIT BETA"/>
    <property type="match status" value="1"/>
</dbReference>
<keyword evidence="7" id="KW-0677">Repeat</keyword>
<proteinExistence type="inferred from homology"/>
<dbReference type="GO" id="GO:0004660">
    <property type="term" value="F:protein farnesyltransferase activity"/>
    <property type="evidence" value="ECO:0007669"/>
    <property type="project" value="UniProtKB-UniRule"/>
</dbReference>
<evidence type="ECO:0000256" key="4">
    <source>
        <dbReference type="ARBA" id="ARBA00022602"/>
    </source>
</evidence>
<dbReference type="InterPro" id="IPR045089">
    <property type="entry name" value="PGGT1B-like"/>
</dbReference>
<organism evidence="12 13">
    <name type="scientific">Dekkera bruxellensis</name>
    <name type="common">Brettanomyces custersii</name>
    <dbReference type="NCBI Taxonomy" id="5007"/>
    <lineage>
        <taxon>Eukaryota</taxon>
        <taxon>Fungi</taxon>
        <taxon>Dikarya</taxon>
        <taxon>Ascomycota</taxon>
        <taxon>Saccharomycotina</taxon>
        <taxon>Pichiomycetes</taxon>
        <taxon>Pichiales</taxon>
        <taxon>Pichiaceae</taxon>
        <taxon>Brettanomyces</taxon>
    </lineage>
</organism>
<dbReference type="Proteomes" id="UP000568158">
    <property type="component" value="Unassembled WGS sequence"/>
</dbReference>
<dbReference type="GO" id="GO:0008270">
    <property type="term" value="F:zinc ion binding"/>
    <property type="evidence" value="ECO:0007669"/>
    <property type="project" value="UniProtKB-UniRule"/>
</dbReference>
<evidence type="ECO:0000256" key="5">
    <source>
        <dbReference type="ARBA" id="ARBA00022679"/>
    </source>
</evidence>
<comment type="similarity">
    <text evidence="1 9">Belongs to the protein prenyltransferase subunit beta family.</text>
</comment>
<evidence type="ECO:0000256" key="9">
    <source>
        <dbReference type="RuleBase" id="RU365056"/>
    </source>
</evidence>
<evidence type="ECO:0000313" key="12">
    <source>
        <dbReference type="EMBL" id="VUG17995.1"/>
    </source>
</evidence>
<keyword evidence="4 9" id="KW-0637">Prenyltransferase</keyword>
<dbReference type="GO" id="GO:0097354">
    <property type="term" value="P:prenylation"/>
    <property type="evidence" value="ECO:0007669"/>
    <property type="project" value="UniProtKB-UniRule"/>
</dbReference>
<evidence type="ECO:0000313" key="14">
    <source>
        <dbReference type="Proteomes" id="UP000568158"/>
    </source>
</evidence>
<dbReference type="EMBL" id="CABFWN010000002">
    <property type="protein sequence ID" value="VUG17995.1"/>
    <property type="molecule type" value="Genomic_DNA"/>
</dbReference>
<dbReference type="EMBL" id="JABCYN010000029">
    <property type="protein sequence ID" value="KAF6010155.1"/>
    <property type="molecule type" value="Genomic_DNA"/>
</dbReference>
<evidence type="ECO:0000259" key="10">
    <source>
        <dbReference type="Pfam" id="PF00432"/>
    </source>
</evidence>
<accession>A0A3F2XWY7</accession>
<sequence length="448" mass="50119">MDDESLEEQFKKLKFLVELSAHKNQNSNLSFDTLVQMDESDGISPSEPISDTVEKQLEVEDSVQKIYDDVLSKGSEHFPALNRKGHLIYTNIFLHKPLPSQMTVLDASHCWILYWLINATSLLGGVQSIKSDVCQNCIKMAMSYLYEDEEDEGFGGGYMQTPHLADTYAMLCTLAIVGDEDCWSQIDRKKVYHLLLSLKNKDGSFAIAKDSETDTRSVYCALCTACMLNILDDELKKGVEDWIVSCQTYEGGFAGNPGDEAHSGYTFCAIASLCILKSPARIAELINVDSLLRWLCHRQYAIEGGLSGRTNKLVDGCYSHWGGGTAALLECISGNRNVINRTALQNYILCCCQAEPFGLVDKPGKYPDFYHTNYVLCGLSACQHYQIYDEKLALKEGTAFGYRPITIPDEKVITIDEKNLVEALDPVFVAPSGSVLKMRNYYRELKPR</sequence>
<dbReference type="GO" id="GO:0005965">
    <property type="term" value="C:protein farnesyltransferase complex"/>
    <property type="evidence" value="ECO:0007669"/>
    <property type="project" value="UniProtKB-UniRule"/>
</dbReference>
<dbReference type="InterPro" id="IPR026872">
    <property type="entry name" value="FTB"/>
</dbReference>
<dbReference type="Proteomes" id="UP000478008">
    <property type="component" value="Unassembled WGS sequence"/>
</dbReference>
<reference evidence="12 13" key="1">
    <citation type="submission" date="2019-07" db="EMBL/GenBank/DDBJ databases">
        <authorList>
            <person name="Friedrich A."/>
            <person name="Schacherer J."/>
        </authorList>
    </citation>
    <scope>NUCLEOTIDE SEQUENCE [LARGE SCALE GENOMIC DNA]</scope>
</reference>
<evidence type="ECO:0000256" key="1">
    <source>
        <dbReference type="ARBA" id="ARBA00010497"/>
    </source>
</evidence>
<comment type="function">
    <text evidence="9">Catalyzes the transfer of a farnesyl moiety from farnesyl diphosphate to a cysteine at the fourth position from the C-terminus of several proteins. The beta subunit is responsible for peptide-binding.</text>
</comment>
<comment type="subunit">
    <text evidence="9">Heterodimer of an alpha and a beta subunit.</text>
</comment>
<gene>
    <name evidence="12" type="primary">RAM1</name>
    <name evidence="12" type="ORF">DEBR0S2_21176G</name>
    <name evidence="11" type="ORF">HII12_003031</name>
</gene>
<comment type="cofactor">
    <cofactor evidence="9">
        <name>Zn(2+)</name>
        <dbReference type="ChEBI" id="CHEBI:29105"/>
    </cofactor>
    <text evidence="9">Binds 1 zinc ion per subunit.</text>
</comment>
<dbReference type="Gene3D" id="1.50.10.20">
    <property type="match status" value="1"/>
</dbReference>
<dbReference type="EC" id="2.5.1.58" evidence="2 9"/>
<protein>
    <recommendedName>
        <fullName evidence="3 9">Protein farnesyltransferase subunit beta</fullName>
        <shortName evidence="9">FTase-beta</shortName>
        <ecNumber evidence="2 9">2.5.1.58</ecNumber>
    </recommendedName>
</protein>
<dbReference type="CDD" id="cd02893">
    <property type="entry name" value="FTase"/>
    <property type="match status" value="1"/>
</dbReference>
<dbReference type="STRING" id="5007.A0A3F2XWY7"/>
<evidence type="ECO:0000313" key="13">
    <source>
        <dbReference type="Proteomes" id="UP000478008"/>
    </source>
</evidence>
<dbReference type="Pfam" id="PF00432">
    <property type="entry name" value="Prenyltrans"/>
    <property type="match status" value="1"/>
</dbReference>
<evidence type="ECO:0000256" key="2">
    <source>
        <dbReference type="ARBA" id="ARBA00012702"/>
    </source>
</evidence>
<keyword evidence="6 9" id="KW-0479">Metal-binding</keyword>
<dbReference type="InterPro" id="IPR001330">
    <property type="entry name" value="Prenyltrans"/>
</dbReference>
<comment type="catalytic activity">
    <reaction evidence="9">
        <text>L-cysteinyl-[protein] + (2E,6E)-farnesyl diphosphate = S-(2E,6E)-farnesyl-L-cysteinyl-[protein] + diphosphate</text>
        <dbReference type="Rhea" id="RHEA:13345"/>
        <dbReference type="Rhea" id="RHEA-COMP:10131"/>
        <dbReference type="Rhea" id="RHEA-COMP:11535"/>
        <dbReference type="ChEBI" id="CHEBI:29950"/>
        <dbReference type="ChEBI" id="CHEBI:33019"/>
        <dbReference type="ChEBI" id="CHEBI:86019"/>
        <dbReference type="ChEBI" id="CHEBI:175763"/>
    </reaction>
</comment>
<keyword evidence="13" id="KW-1185">Reference proteome</keyword>